<sequence>MNKKIFNMERKLSHLLSLSIFSLCGFSSVLHAQETTPISPYIINGNTVLTTSFPYMGVLITDNVTDNKRTVTRFCGGTLLNEQYVLTAAHCLYSDNPSKFKNLAVVFNVNNVDDDIFNQENTYAAKEVYYHDDYTTTTFQNDIAIIKLISTVPESVVSSADYVKTAVNENYRMDGQLFTAIGYGKTGPQADSANSLQEVQIEYLQPDQCEQNFDISDKQICVIGEEENSLHSGVCGGDSGGPLLYEEKGQQYQAGIVSYGPKECGDLNVAVQSVYTEVYDYADWVANVLNGSEIPKFDVTKLEEDDNEANSSEGSSGGGTINLTWLAVLLSLLIFRKKTSTKF</sequence>
<dbReference type="Gene3D" id="2.40.10.10">
    <property type="entry name" value="Trypsin-like serine proteases"/>
    <property type="match status" value="1"/>
</dbReference>
<dbReference type="PANTHER" id="PTHR24260:SF147">
    <property type="entry name" value="EG:BACR7A4.3 PROTEIN-RELATED"/>
    <property type="match status" value="1"/>
</dbReference>
<dbReference type="PROSITE" id="PS50240">
    <property type="entry name" value="TRYPSIN_DOM"/>
    <property type="match status" value="1"/>
</dbReference>
<evidence type="ECO:0000256" key="3">
    <source>
        <dbReference type="SAM" id="SignalP"/>
    </source>
</evidence>
<keyword evidence="3" id="KW-0732">Signal</keyword>
<dbReference type="InterPro" id="IPR018114">
    <property type="entry name" value="TRYPSIN_HIS"/>
</dbReference>
<feature type="domain" description="Peptidase S1" evidence="4">
    <location>
        <begin position="42"/>
        <end position="290"/>
    </location>
</feature>
<organism evidence="5 6">
    <name type="scientific">Vibrio algivorus</name>
    <dbReference type="NCBI Taxonomy" id="1667024"/>
    <lineage>
        <taxon>Bacteria</taxon>
        <taxon>Pseudomonadati</taxon>
        <taxon>Pseudomonadota</taxon>
        <taxon>Gammaproteobacteria</taxon>
        <taxon>Vibrionales</taxon>
        <taxon>Vibrionaceae</taxon>
        <taxon>Vibrio</taxon>
    </lineage>
</organism>
<dbReference type="InterPro" id="IPR033116">
    <property type="entry name" value="TRYPSIN_SER"/>
</dbReference>
<evidence type="ECO:0000313" key="5">
    <source>
        <dbReference type="EMBL" id="TVO39346.1"/>
    </source>
</evidence>
<name>A0A557PFC4_9VIBR</name>
<dbReference type="Proteomes" id="UP000319828">
    <property type="component" value="Unassembled WGS sequence"/>
</dbReference>
<evidence type="ECO:0000256" key="2">
    <source>
        <dbReference type="RuleBase" id="RU363034"/>
    </source>
</evidence>
<keyword evidence="2" id="KW-0378">Hydrolase</keyword>
<protein>
    <submittedName>
        <fullName evidence="5">Serine protease</fullName>
    </submittedName>
</protein>
<keyword evidence="2" id="KW-0720">Serine protease</keyword>
<proteinExistence type="predicted"/>
<dbReference type="AlphaFoldDB" id="A0A557PFC4"/>
<dbReference type="EMBL" id="VMKJ01000002">
    <property type="protein sequence ID" value="TVO39346.1"/>
    <property type="molecule type" value="Genomic_DNA"/>
</dbReference>
<gene>
    <name evidence="5" type="ORF">FOF44_01805</name>
</gene>
<comment type="caution">
    <text evidence="5">The sequence shown here is derived from an EMBL/GenBank/DDBJ whole genome shotgun (WGS) entry which is preliminary data.</text>
</comment>
<dbReference type="SUPFAM" id="SSF50494">
    <property type="entry name" value="Trypsin-like serine proteases"/>
    <property type="match status" value="1"/>
</dbReference>
<evidence type="ECO:0000256" key="1">
    <source>
        <dbReference type="ARBA" id="ARBA00023157"/>
    </source>
</evidence>
<dbReference type="SMART" id="SM00020">
    <property type="entry name" value="Tryp_SPc"/>
    <property type="match status" value="1"/>
</dbReference>
<dbReference type="Pfam" id="PF00089">
    <property type="entry name" value="Trypsin"/>
    <property type="match status" value="1"/>
</dbReference>
<dbReference type="PROSITE" id="PS00134">
    <property type="entry name" value="TRYPSIN_HIS"/>
    <property type="match status" value="1"/>
</dbReference>
<dbReference type="PROSITE" id="PS00135">
    <property type="entry name" value="TRYPSIN_SER"/>
    <property type="match status" value="1"/>
</dbReference>
<dbReference type="InterPro" id="IPR009003">
    <property type="entry name" value="Peptidase_S1_PA"/>
</dbReference>
<dbReference type="InterPro" id="IPR001254">
    <property type="entry name" value="Trypsin_dom"/>
</dbReference>
<keyword evidence="1" id="KW-1015">Disulfide bond</keyword>
<reference evidence="5 6" key="1">
    <citation type="submission" date="2019-07" db="EMBL/GenBank/DDBJ databases">
        <title>The draft genome sequence of Vibrio algivorus M1486.</title>
        <authorList>
            <person name="Meng X."/>
        </authorList>
    </citation>
    <scope>NUCLEOTIDE SEQUENCE [LARGE SCALE GENOMIC DNA]</scope>
    <source>
        <strain evidence="5 6">M1486</strain>
    </source>
</reference>
<dbReference type="PRINTS" id="PR00722">
    <property type="entry name" value="CHYMOTRYPSIN"/>
</dbReference>
<dbReference type="InterPro" id="IPR043504">
    <property type="entry name" value="Peptidase_S1_PA_chymotrypsin"/>
</dbReference>
<dbReference type="RefSeq" id="WP_144229958.1">
    <property type="nucleotide sequence ID" value="NZ_CANNCB010000001.1"/>
</dbReference>
<dbReference type="GO" id="GO:0004252">
    <property type="term" value="F:serine-type endopeptidase activity"/>
    <property type="evidence" value="ECO:0007669"/>
    <property type="project" value="InterPro"/>
</dbReference>
<feature type="signal peptide" evidence="3">
    <location>
        <begin position="1"/>
        <end position="32"/>
    </location>
</feature>
<dbReference type="InterPro" id="IPR051333">
    <property type="entry name" value="CLIP_Serine_Protease"/>
</dbReference>
<evidence type="ECO:0000313" key="6">
    <source>
        <dbReference type="Proteomes" id="UP000319828"/>
    </source>
</evidence>
<dbReference type="PANTHER" id="PTHR24260">
    <property type="match status" value="1"/>
</dbReference>
<feature type="chain" id="PRO_5021792513" evidence="3">
    <location>
        <begin position="33"/>
        <end position="343"/>
    </location>
</feature>
<dbReference type="FunFam" id="2.40.10.10:FF:000068">
    <property type="entry name" value="transmembrane protease serine 2"/>
    <property type="match status" value="1"/>
</dbReference>
<dbReference type="CDD" id="cd00190">
    <property type="entry name" value="Tryp_SPc"/>
    <property type="match status" value="1"/>
</dbReference>
<accession>A0A557PFC4</accession>
<dbReference type="InterPro" id="IPR001314">
    <property type="entry name" value="Peptidase_S1A"/>
</dbReference>
<keyword evidence="2 5" id="KW-0645">Protease</keyword>
<dbReference type="GO" id="GO:0006508">
    <property type="term" value="P:proteolysis"/>
    <property type="evidence" value="ECO:0007669"/>
    <property type="project" value="UniProtKB-KW"/>
</dbReference>
<dbReference type="OrthoDB" id="9813836at2"/>
<evidence type="ECO:0000259" key="4">
    <source>
        <dbReference type="PROSITE" id="PS50240"/>
    </source>
</evidence>